<dbReference type="EMBL" id="WTML01000080">
    <property type="protein sequence ID" value="MWK99102.1"/>
    <property type="molecule type" value="Genomic_DNA"/>
</dbReference>
<organism evidence="2 5">
    <name type="scientific">Escherichia coli</name>
    <dbReference type="NCBI Taxonomy" id="562"/>
    <lineage>
        <taxon>Bacteria</taxon>
        <taxon>Pseudomonadati</taxon>
        <taxon>Pseudomonadota</taxon>
        <taxon>Gammaproteobacteria</taxon>
        <taxon>Enterobacterales</taxon>
        <taxon>Enterobacteriaceae</taxon>
        <taxon>Escherichia</taxon>
    </lineage>
</organism>
<dbReference type="AlphaFoldDB" id="A0A0L6MZQ7"/>
<name>A0A0L6MZQ7_ECOLX</name>
<dbReference type="InterPro" id="IPR047746">
    <property type="entry name" value="Dae2/Tae2-like"/>
</dbReference>
<gene>
    <name evidence="1" type="ORF">BCB93_001722</name>
    <name evidence="3" type="ORF">GQM13_24905</name>
    <name evidence="2" type="ORF">GQM21_18305</name>
</gene>
<evidence type="ECO:0000313" key="1">
    <source>
        <dbReference type="EMBL" id="EFI6952108.1"/>
    </source>
</evidence>
<proteinExistence type="predicted"/>
<evidence type="ECO:0000313" key="5">
    <source>
        <dbReference type="Proteomes" id="UP000462271"/>
    </source>
</evidence>
<dbReference type="Proteomes" id="UP000430081">
    <property type="component" value="Unassembled WGS sequence"/>
</dbReference>
<dbReference type="EMBL" id="WTMQ01000018">
    <property type="protein sequence ID" value="MWL06638.1"/>
    <property type="molecule type" value="Genomic_DNA"/>
</dbReference>
<dbReference type="Proteomes" id="UP000775646">
    <property type="component" value="Unassembled WGS sequence"/>
</dbReference>
<dbReference type="NCBIfam" id="NF033857">
    <property type="entry name" value="BPSL0067_fam"/>
    <property type="match status" value="1"/>
</dbReference>
<evidence type="ECO:0000313" key="4">
    <source>
        <dbReference type="Proteomes" id="UP000430081"/>
    </source>
</evidence>
<reference evidence="1" key="2">
    <citation type="submission" date="2020-02" db="EMBL/GenBank/DDBJ databases">
        <authorList>
            <consortium name="GenomeTrakr network: Whole genome sequencing for foodborne pathogen traceback"/>
        </authorList>
    </citation>
    <scope>NUCLEOTIDE SEQUENCE</scope>
    <source>
        <strain evidence="1">CFSAN046653</strain>
    </source>
</reference>
<evidence type="ECO:0000313" key="3">
    <source>
        <dbReference type="EMBL" id="MWL06638.1"/>
    </source>
</evidence>
<dbReference type="EMBL" id="AASZRA010000007">
    <property type="protein sequence ID" value="EFI6952108.1"/>
    <property type="molecule type" value="Genomic_DNA"/>
</dbReference>
<reference evidence="4 5" key="1">
    <citation type="submission" date="2019-12" db="EMBL/GenBank/DDBJ databases">
        <title>Enteriobacteria Tanzani isolates_10432.</title>
        <authorList>
            <person name="Subbiah M."/>
            <person name="Call D."/>
        </authorList>
    </citation>
    <scope>NUCLEOTIDE SEQUENCE [LARGE SCALE GENOMIC DNA]</scope>
    <source>
        <strain evidence="3 4">10432wG7</strain>
        <strain evidence="2 5">10432wG8</strain>
    </source>
</reference>
<sequence length="135" mass="14942">MAYVYGLVDSLQGTDMVGMAGAGDRKECVFLVQVYAHVGNTGAWKQGRKVFGDKSIPRGTAIATFVNGKYPSRQNEHKHAAFYLEQDSQYIYVMDQWTGKTTKVSARPISRKGGMRSDGTYPDASNNAEAFYIIE</sequence>
<dbReference type="RefSeq" id="WP_042102253.1">
    <property type="nucleotide sequence ID" value="NZ_AP025214.2"/>
</dbReference>
<evidence type="ECO:0000313" key="2">
    <source>
        <dbReference type="EMBL" id="MWK99102.1"/>
    </source>
</evidence>
<dbReference type="Proteomes" id="UP000462271">
    <property type="component" value="Unassembled WGS sequence"/>
</dbReference>
<accession>A0A0L6MZQ7</accession>
<protein>
    <submittedName>
        <fullName evidence="2">BPSL0067 family protein</fullName>
    </submittedName>
</protein>
<comment type="caution">
    <text evidence="2">The sequence shown here is derived from an EMBL/GenBank/DDBJ whole genome shotgun (WGS) entry which is preliminary data.</text>
</comment>